<dbReference type="Pfam" id="PF13814">
    <property type="entry name" value="Replic_Relax"/>
    <property type="match status" value="1"/>
</dbReference>
<dbReference type="EMBL" id="LSUQ01000056">
    <property type="protein sequence ID" value="OAG92908.1"/>
    <property type="molecule type" value="Genomic_DNA"/>
</dbReference>
<comment type="caution">
    <text evidence="1">The sequence shown here is derived from an EMBL/GenBank/DDBJ whole genome shotgun (WGS) entry which is preliminary data.</text>
</comment>
<dbReference type="Proteomes" id="UP000077421">
    <property type="component" value="Unassembled WGS sequence"/>
</dbReference>
<dbReference type="AlphaFoldDB" id="A0A853K9E7"/>
<organism evidence="1 2">
    <name type="scientific">Ferroacidibacillus organovorans</name>
    <dbReference type="NCBI Taxonomy" id="1765683"/>
    <lineage>
        <taxon>Bacteria</taxon>
        <taxon>Bacillati</taxon>
        <taxon>Bacillota</taxon>
        <taxon>Bacilli</taxon>
        <taxon>Bacillales</taxon>
        <taxon>Alicyclobacillaceae</taxon>
        <taxon>Ferroacidibacillus</taxon>
    </lineage>
</organism>
<reference evidence="1 2" key="1">
    <citation type="submission" date="2016-02" db="EMBL/GenBank/DDBJ databases">
        <title>Draft genome sequence of Acidibacillus ferrooxidans SLC66.</title>
        <authorList>
            <person name="Oliveira G."/>
            <person name="Nancucheo I."/>
            <person name="Dall'Agnol H."/>
            <person name="Johnson B."/>
            <person name="Oliveira R."/>
            <person name="Nunes G.L."/>
            <person name="Tzotzos G."/>
            <person name="Orellana S.C."/>
            <person name="Salim A.C."/>
            <person name="Araujo F.M."/>
        </authorList>
    </citation>
    <scope>NUCLEOTIDE SEQUENCE [LARGE SCALE GENOMIC DNA]</scope>
    <source>
        <strain evidence="1 2">SLC66</strain>
    </source>
</reference>
<gene>
    <name evidence="1" type="ORF">AYW79_12770</name>
</gene>
<evidence type="ECO:0000313" key="1">
    <source>
        <dbReference type="EMBL" id="OAG92908.1"/>
    </source>
</evidence>
<accession>A0A853K9E7</accession>
<name>A0A853K9E7_9BACL</name>
<evidence type="ECO:0008006" key="3">
    <source>
        <dbReference type="Google" id="ProtNLM"/>
    </source>
</evidence>
<dbReference type="RefSeq" id="WP_067566659.1">
    <property type="nucleotide sequence ID" value="NZ_LSUQ01000056.1"/>
</dbReference>
<dbReference type="InterPro" id="IPR025855">
    <property type="entry name" value="Replic_Relax"/>
</dbReference>
<protein>
    <recommendedName>
        <fullName evidence="3">Replication-relaxation</fullName>
    </recommendedName>
</protein>
<sequence length="294" mass="33701">MLTPRNKEQEVLLALYRYTLLTTDQFCTLLHYRPDTMYQTLSKMRKLDWTQPMRLAFLRHNVKGWTLTKEGLHLAFGLTKETRSALLRQPGTPPSQAVHLYGTNRFFMGLISESLSSADEGLVEWIGMRDSGDRYAITNAKGRRATPIRPDGIGTYRFSDGSVVTFHVEYDTGSEHAWTLYQKLWTYALHLPKFWADVGSANVLFITREEHRVGRILELWDGLLETHLKGQPIPAVWAITERRMDAEGVLGTVWSGRSGRTSRFENFPQSDGDAYRLMTPLGKQTRLSPFTKRS</sequence>
<proteinExistence type="predicted"/>
<evidence type="ECO:0000313" key="2">
    <source>
        <dbReference type="Proteomes" id="UP000077421"/>
    </source>
</evidence>